<name>A0A6G9Z006_9NOCA</name>
<evidence type="ECO:0000259" key="1">
    <source>
        <dbReference type="Pfam" id="PF13924"/>
    </source>
</evidence>
<dbReference type="Pfam" id="PF13924">
    <property type="entry name" value="Lipocalin_5"/>
    <property type="match status" value="1"/>
</dbReference>
<proteinExistence type="predicted"/>
<protein>
    <recommendedName>
        <fullName evidence="1">Lipocalin-like domain-containing protein</fullName>
    </recommendedName>
</protein>
<dbReference type="RefSeq" id="WP_167486146.1">
    <property type="nucleotide sequence ID" value="NZ_CP046173.1"/>
</dbReference>
<evidence type="ECO:0000313" key="3">
    <source>
        <dbReference type="Proteomes" id="UP000500953"/>
    </source>
</evidence>
<dbReference type="AlphaFoldDB" id="A0A6G9Z006"/>
<evidence type="ECO:0000313" key="2">
    <source>
        <dbReference type="EMBL" id="QIS18828.1"/>
    </source>
</evidence>
<sequence length="142" mass="15686">MMADELVGRWRLTAWTATDETGAVTMPFGDHPQGSLVYTAGGWMSGQLAAVDRPELSTPSALGGTETERAEAYSTYVAYCGDYRLEGDTVVHVLRMSLFPNWVGTEQRRFVELSGNKLVLRTPPTPVGGRTLVNRLHWIRAE</sequence>
<dbReference type="EMBL" id="CP046173">
    <property type="protein sequence ID" value="QIS18828.1"/>
    <property type="molecule type" value="Genomic_DNA"/>
</dbReference>
<organism evidence="2 3">
    <name type="scientific">Nocardia terpenica</name>
    <dbReference type="NCBI Taxonomy" id="455432"/>
    <lineage>
        <taxon>Bacteria</taxon>
        <taxon>Bacillati</taxon>
        <taxon>Actinomycetota</taxon>
        <taxon>Actinomycetes</taxon>
        <taxon>Mycobacteriales</taxon>
        <taxon>Nocardiaceae</taxon>
        <taxon>Nocardia</taxon>
    </lineage>
</organism>
<reference evidence="2 3" key="1">
    <citation type="journal article" date="2019" name="ACS Chem. Biol.">
        <title>Identification and Mobilization of a Cryptic Antibiotic Biosynthesis Gene Locus from a Human-Pathogenic Nocardia Isolate.</title>
        <authorList>
            <person name="Herisse M."/>
            <person name="Ishida K."/>
            <person name="Porter J.L."/>
            <person name="Howden B."/>
            <person name="Hertweck C."/>
            <person name="Stinear T.P."/>
            <person name="Pidot S.J."/>
        </authorList>
    </citation>
    <scope>NUCLEOTIDE SEQUENCE [LARGE SCALE GENOMIC DNA]</scope>
    <source>
        <strain evidence="2 3">AUSMDU00012715</strain>
    </source>
</reference>
<gene>
    <name evidence="2" type="ORF">F6W96_11495</name>
</gene>
<dbReference type="Proteomes" id="UP000500953">
    <property type="component" value="Chromosome"/>
</dbReference>
<accession>A0A6G9Z006</accession>
<dbReference type="InterPro" id="IPR024311">
    <property type="entry name" value="Lipocalin-like"/>
</dbReference>
<feature type="domain" description="Lipocalin-like" evidence="1">
    <location>
        <begin position="7"/>
        <end position="140"/>
    </location>
</feature>